<dbReference type="AlphaFoldDB" id="A0A090FNK3"/>
<evidence type="ECO:0000313" key="2">
    <source>
        <dbReference type="Proteomes" id="UP000046373"/>
    </source>
</evidence>
<gene>
    <name evidence="1" type="ORF">MPLDJ20_70175</name>
</gene>
<dbReference type="Proteomes" id="UP000046373">
    <property type="component" value="Unassembled WGS sequence"/>
</dbReference>
<organism evidence="1 2">
    <name type="scientific">Mesorhizobium plurifarium</name>
    <dbReference type="NCBI Taxonomy" id="69974"/>
    <lineage>
        <taxon>Bacteria</taxon>
        <taxon>Pseudomonadati</taxon>
        <taxon>Pseudomonadota</taxon>
        <taxon>Alphaproteobacteria</taxon>
        <taxon>Hyphomicrobiales</taxon>
        <taxon>Phyllobacteriaceae</taxon>
        <taxon>Mesorhizobium</taxon>
    </lineage>
</organism>
<evidence type="ECO:0000313" key="1">
    <source>
        <dbReference type="EMBL" id="CDX45445.1"/>
    </source>
</evidence>
<proteinExistence type="predicted"/>
<sequence>MEFNFISVTIVSVSEACKANMDVLTTILHTAPETMSRGRSKRVWAVRGSGCGAASLHEFGRASGVPKRAMVQPMRLALA</sequence>
<reference evidence="1 2" key="1">
    <citation type="submission" date="2014-08" db="EMBL/GenBank/DDBJ databases">
        <authorList>
            <person name="Moulin Lionel"/>
        </authorList>
    </citation>
    <scope>NUCLEOTIDE SEQUENCE [LARGE SCALE GENOMIC DNA]</scope>
</reference>
<dbReference type="GeneID" id="31893397"/>
<protein>
    <submittedName>
        <fullName evidence="1">Uncharacterized protein</fullName>
    </submittedName>
</protein>
<name>A0A090FNK3_MESPL</name>
<dbReference type="EMBL" id="CCNB01000044">
    <property type="protein sequence ID" value="CDX45445.1"/>
    <property type="molecule type" value="Genomic_DNA"/>
</dbReference>
<accession>A0A090FNK3</accession>